<dbReference type="Proteomes" id="UP000682202">
    <property type="component" value="Chromosome"/>
</dbReference>
<accession>A0A975JU47</accession>
<dbReference type="AlphaFoldDB" id="A0A975JU47"/>
<dbReference type="RefSeq" id="WP_211697092.1">
    <property type="nucleotide sequence ID" value="NZ_CP046600.1"/>
</dbReference>
<evidence type="ECO:0008006" key="5">
    <source>
        <dbReference type="Google" id="ProtNLM"/>
    </source>
</evidence>
<evidence type="ECO:0000256" key="1">
    <source>
        <dbReference type="ARBA" id="ARBA00022747"/>
    </source>
</evidence>
<gene>
    <name evidence="3" type="ORF">F6B93_00130</name>
</gene>
<dbReference type="SUPFAM" id="SSF116734">
    <property type="entry name" value="DNA methylase specificity domain"/>
    <property type="match status" value="2"/>
</dbReference>
<organism evidence="3 4">
    <name type="scientific">Mycobacterium spongiae</name>
    <dbReference type="NCBI Taxonomy" id="886343"/>
    <lineage>
        <taxon>Bacteria</taxon>
        <taxon>Bacillati</taxon>
        <taxon>Actinomycetota</taxon>
        <taxon>Actinomycetes</taxon>
        <taxon>Mycobacteriales</taxon>
        <taxon>Mycobacteriaceae</taxon>
        <taxon>Mycobacterium</taxon>
    </lineage>
</organism>
<evidence type="ECO:0000256" key="2">
    <source>
        <dbReference type="ARBA" id="ARBA00023125"/>
    </source>
</evidence>
<proteinExistence type="predicted"/>
<keyword evidence="2" id="KW-0238">DNA-binding</keyword>
<dbReference type="GO" id="GO:0009307">
    <property type="term" value="P:DNA restriction-modification system"/>
    <property type="evidence" value="ECO:0007669"/>
    <property type="project" value="UniProtKB-KW"/>
</dbReference>
<dbReference type="PANTHER" id="PTHR30408:SF12">
    <property type="entry name" value="TYPE I RESTRICTION ENZYME MJAVIII SPECIFICITY SUBUNIT"/>
    <property type="match status" value="1"/>
</dbReference>
<dbReference type="Gene3D" id="3.90.220.20">
    <property type="entry name" value="DNA methylase specificity domains"/>
    <property type="match status" value="2"/>
</dbReference>
<sequence>MRTVELGQLIEPAVVRKAGSGEFPVLSMTMHSGLVDQSVKFNKRVASADTTDYKVIERGQLVVGFPIDEGVLDFQNSYDEAIVSPAYGVWQLRSSESADSSYLARFLRSPRALSYYKAKLRGSTARRRSLPKGVFLELKVPLPTIEEQRRVAVILDHVDALRFRRRQVMTRLNDLKQSIFINAFGDPARNPRGLPMGTVGDLVASADYGTSEKSSLTGDIAVLRMNNITYGGDVDLRDLKYMTLPRGKFDRYTVRSGDVLFNRTNSAELVGKTAVYRDSDPIAYAGYLVRLRVDEHHQPDYLSGVLNSGYGKATLRGMCKRIVGMANINAREVQTIRVPIPSSADQEAYAHHLAAVRRQLADQANGLLKLEELFASLQSRAFSGQL</sequence>
<dbReference type="KEGG" id="mspg:F6B93_00130"/>
<keyword evidence="1" id="KW-0680">Restriction system</keyword>
<dbReference type="InterPro" id="IPR052021">
    <property type="entry name" value="Type-I_RS_S_subunit"/>
</dbReference>
<dbReference type="REBASE" id="477915">
    <property type="entry name" value="S.MspFSD4bORF125P"/>
</dbReference>
<dbReference type="CDD" id="cd17524">
    <property type="entry name" value="RMtype1_S_EcoUTORF5051P-TRD2-CR2_like"/>
    <property type="match status" value="1"/>
</dbReference>
<evidence type="ECO:0000313" key="3">
    <source>
        <dbReference type="EMBL" id="QUR65691.1"/>
    </source>
</evidence>
<name>A0A975JU47_9MYCO</name>
<dbReference type="PANTHER" id="PTHR30408">
    <property type="entry name" value="TYPE-1 RESTRICTION ENZYME ECOKI SPECIFICITY PROTEIN"/>
    <property type="match status" value="1"/>
</dbReference>
<keyword evidence="4" id="KW-1185">Reference proteome</keyword>
<evidence type="ECO:0000313" key="4">
    <source>
        <dbReference type="Proteomes" id="UP000682202"/>
    </source>
</evidence>
<protein>
    <recommendedName>
        <fullName evidence="5">Type I restriction modification DNA specificity domain-containing protein</fullName>
    </recommendedName>
</protein>
<reference evidence="3" key="1">
    <citation type="submission" date="2019-12" db="EMBL/GenBank/DDBJ databases">
        <title>Mycobacterium spongiae sp. nov.</title>
        <authorList>
            <person name="Stinear T."/>
        </authorList>
    </citation>
    <scope>NUCLEOTIDE SEQUENCE</scope>
    <source>
        <strain evidence="3">FSD4b-SM</strain>
    </source>
</reference>
<dbReference type="InterPro" id="IPR044946">
    <property type="entry name" value="Restrct_endonuc_typeI_TRD_sf"/>
</dbReference>
<dbReference type="EMBL" id="CP046600">
    <property type="protein sequence ID" value="QUR65691.1"/>
    <property type="molecule type" value="Genomic_DNA"/>
</dbReference>
<dbReference type="GO" id="GO:0003677">
    <property type="term" value="F:DNA binding"/>
    <property type="evidence" value="ECO:0007669"/>
    <property type="project" value="UniProtKB-KW"/>
</dbReference>